<keyword evidence="3" id="KW-1185">Reference proteome</keyword>
<dbReference type="SMART" id="SM00347">
    <property type="entry name" value="HTH_MARR"/>
    <property type="match status" value="2"/>
</dbReference>
<protein>
    <submittedName>
        <fullName evidence="2">MarR family transcriptional regulator</fullName>
    </submittedName>
</protein>
<dbReference type="InterPro" id="IPR036388">
    <property type="entry name" value="WH-like_DNA-bd_sf"/>
</dbReference>
<dbReference type="Proteomes" id="UP001595604">
    <property type="component" value="Unassembled WGS sequence"/>
</dbReference>
<feature type="domain" description="HTH marR-type" evidence="1">
    <location>
        <begin position="22"/>
        <end position="161"/>
    </location>
</feature>
<dbReference type="InterPro" id="IPR036390">
    <property type="entry name" value="WH_DNA-bd_sf"/>
</dbReference>
<dbReference type="EMBL" id="JBHRTQ010000001">
    <property type="protein sequence ID" value="MFC3172732.1"/>
    <property type="molecule type" value="Genomic_DNA"/>
</dbReference>
<name>A0ABV7IL57_9SPHN</name>
<dbReference type="PANTHER" id="PTHR33164">
    <property type="entry name" value="TRANSCRIPTIONAL REGULATOR, MARR FAMILY"/>
    <property type="match status" value="1"/>
</dbReference>
<sequence>MSEAARHTLSDSAQVDSAPGAEPRLVAQVMLATHSVLRGVMERLEAEGTYGKLSLAHVDYVYRLGEGGCSPGQLAEALGISKQACSRVLRELDEGRLIERRPNPADSRSTLLSLSERGRALIRDGRRAARGVLGEVEGAVGALLLDAMAEALADLCRALPAVAGPLPEGGRDRLVLLVPPLGRFARDRIGAELVAAGFTPMGDSAGHVFGLIAGGIGQIRDLAAILGVTRQAVALAAAELERLGHIERLADPDDARQLFLRLSPQGEALVAAGRRSELEIEAEIRSVLGEARFALLSEGMAGWYASVAGRYDPARVLRRRIQSLSEQLLADLGPAGARVLAQQLTNLARTRQ</sequence>
<accession>A0ABV7IL57</accession>
<dbReference type="PROSITE" id="PS50995">
    <property type="entry name" value="HTH_MARR_2"/>
    <property type="match status" value="1"/>
</dbReference>
<dbReference type="Gene3D" id="1.10.10.10">
    <property type="entry name" value="Winged helix-like DNA-binding domain superfamily/Winged helix DNA-binding domain"/>
    <property type="match status" value="2"/>
</dbReference>
<dbReference type="InterPro" id="IPR011991">
    <property type="entry name" value="ArsR-like_HTH"/>
</dbReference>
<comment type="caution">
    <text evidence="2">The sequence shown here is derived from an EMBL/GenBank/DDBJ whole genome shotgun (WGS) entry which is preliminary data.</text>
</comment>
<dbReference type="PRINTS" id="PR00598">
    <property type="entry name" value="HTHMARR"/>
</dbReference>
<dbReference type="RefSeq" id="WP_379508129.1">
    <property type="nucleotide sequence ID" value="NZ_JBHRTQ010000001.1"/>
</dbReference>
<proteinExistence type="predicted"/>
<dbReference type="CDD" id="cd00090">
    <property type="entry name" value="HTH_ARSR"/>
    <property type="match status" value="1"/>
</dbReference>
<dbReference type="SUPFAM" id="SSF46785">
    <property type="entry name" value="Winged helix' DNA-binding domain"/>
    <property type="match status" value="2"/>
</dbReference>
<gene>
    <name evidence="2" type="ORF">ACFOD9_00555</name>
</gene>
<evidence type="ECO:0000313" key="3">
    <source>
        <dbReference type="Proteomes" id="UP001595604"/>
    </source>
</evidence>
<dbReference type="InterPro" id="IPR039422">
    <property type="entry name" value="MarR/SlyA-like"/>
</dbReference>
<dbReference type="Pfam" id="PF12802">
    <property type="entry name" value="MarR_2"/>
    <property type="match status" value="2"/>
</dbReference>
<evidence type="ECO:0000259" key="1">
    <source>
        <dbReference type="PROSITE" id="PS50995"/>
    </source>
</evidence>
<dbReference type="PANTHER" id="PTHR33164:SF104">
    <property type="entry name" value="TRANSCRIPTIONAL REGULATORY PROTEIN"/>
    <property type="match status" value="1"/>
</dbReference>
<evidence type="ECO:0000313" key="2">
    <source>
        <dbReference type="EMBL" id="MFC3172732.1"/>
    </source>
</evidence>
<organism evidence="2 3">
    <name type="scientific">Novosphingobium bradum</name>
    <dbReference type="NCBI Taxonomy" id="1737444"/>
    <lineage>
        <taxon>Bacteria</taxon>
        <taxon>Pseudomonadati</taxon>
        <taxon>Pseudomonadota</taxon>
        <taxon>Alphaproteobacteria</taxon>
        <taxon>Sphingomonadales</taxon>
        <taxon>Sphingomonadaceae</taxon>
        <taxon>Novosphingobium</taxon>
    </lineage>
</organism>
<dbReference type="InterPro" id="IPR000835">
    <property type="entry name" value="HTH_MarR-typ"/>
</dbReference>
<reference evidence="3" key="1">
    <citation type="journal article" date="2019" name="Int. J. Syst. Evol. Microbiol.">
        <title>The Global Catalogue of Microorganisms (GCM) 10K type strain sequencing project: providing services to taxonomists for standard genome sequencing and annotation.</title>
        <authorList>
            <consortium name="The Broad Institute Genomics Platform"/>
            <consortium name="The Broad Institute Genome Sequencing Center for Infectious Disease"/>
            <person name="Wu L."/>
            <person name="Ma J."/>
        </authorList>
    </citation>
    <scope>NUCLEOTIDE SEQUENCE [LARGE SCALE GENOMIC DNA]</scope>
    <source>
        <strain evidence="3">KCTC 42984</strain>
    </source>
</reference>